<reference evidence="1" key="1">
    <citation type="journal article" date="2021" name="Proc. Natl. Acad. Sci. U.S.A.">
        <title>A Catalog of Tens of Thousands of Viruses from Human Metagenomes Reveals Hidden Associations with Chronic Diseases.</title>
        <authorList>
            <person name="Tisza M.J."/>
            <person name="Buck C.B."/>
        </authorList>
    </citation>
    <scope>NUCLEOTIDE SEQUENCE</scope>
    <source>
        <strain evidence="1">CtviY17</strain>
    </source>
</reference>
<accession>A0A8S5RMG4</accession>
<dbReference type="EMBL" id="BK059120">
    <property type="protein sequence ID" value="DAE32363.1"/>
    <property type="molecule type" value="Genomic_DNA"/>
</dbReference>
<proteinExistence type="predicted"/>
<name>A0A8S5RMG4_9VIRU</name>
<evidence type="ECO:0000313" key="1">
    <source>
        <dbReference type="EMBL" id="DAE32363.1"/>
    </source>
</evidence>
<organism evidence="1">
    <name type="scientific">virus sp. ctviY17</name>
    <dbReference type="NCBI Taxonomy" id="2825828"/>
    <lineage>
        <taxon>Viruses</taxon>
    </lineage>
</organism>
<sequence>MRDMRNNPIENGNLCFRSRIVNGETLMGYALVISNKLFWKDGWNNYISSHDKLNSKQLIVIEHLNDDEKKMRKEWLEFMATTKSKKVKDEDRVIVKDLLSEI</sequence>
<protein>
    <submittedName>
        <fullName evidence="1">Uncharacterized protein</fullName>
    </submittedName>
</protein>